<keyword evidence="1" id="KW-0472">Membrane</keyword>
<reference evidence="2" key="2">
    <citation type="journal article" date="2022" name="Microb. Genom.">
        <title>A chromosome-scale genome assembly of the tomato pathogen Cladosporium fulvum reveals a compartmentalized genome architecture and the presence of a dispensable chromosome.</title>
        <authorList>
            <person name="Zaccaron A.Z."/>
            <person name="Chen L.H."/>
            <person name="Samaras A."/>
            <person name="Stergiopoulos I."/>
        </authorList>
    </citation>
    <scope>NUCLEOTIDE SEQUENCE</scope>
    <source>
        <strain evidence="2">Race5_Kim</strain>
    </source>
</reference>
<dbReference type="InterPro" id="IPR023213">
    <property type="entry name" value="CAT-like_dom_sf"/>
</dbReference>
<dbReference type="EMBL" id="CP090172">
    <property type="protein sequence ID" value="UJO22645.1"/>
    <property type="molecule type" value="Genomic_DNA"/>
</dbReference>
<dbReference type="AlphaFoldDB" id="A0A9Q8UU90"/>
<reference evidence="2" key="1">
    <citation type="submission" date="2021-12" db="EMBL/GenBank/DDBJ databases">
        <authorList>
            <person name="Zaccaron A."/>
            <person name="Stergiopoulos I."/>
        </authorList>
    </citation>
    <scope>NUCLEOTIDE SEQUENCE</scope>
    <source>
        <strain evidence="2">Race5_Kim</strain>
    </source>
</reference>
<proteinExistence type="predicted"/>
<dbReference type="RefSeq" id="XP_047767011.1">
    <property type="nucleotide sequence ID" value="XM_047911333.1"/>
</dbReference>
<gene>
    <name evidence="2" type="ORF">CLAFUR5_12185</name>
</gene>
<organism evidence="2 3">
    <name type="scientific">Passalora fulva</name>
    <name type="common">Tomato leaf mold</name>
    <name type="synonym">Cladosporium fulvum</name>
    <dbReference type="NCBI Taxonomy" id="5499"/>
    <lineage>
        <taxon>Eukaryota</taxon>
        <taxon>Fungi</taxon>
        <taxon>Dikarya</taxon>
        <taxon>Ascomycota</taxon>
        <taxon>Pezizomycotina</taxon>
        <taxon>Dothideomycetes</taxon>
        <taxon>Dothideomycetidae</taxon>
        <taxon>Mycosphaerellales</taxon>
        <taxon>Mycosphaerellaceae</taxon>
        <taxon>Fulvia</taxon>
    </lineage>
</organism>
<sequence length="165" mass="18725">MADHASKRDMHSRSRNLELQQPDDHLISPCAEALNVQADNIDDAYPMTPFQSHMAAENLASRTWVASYAFYCQDATFEYLAEVIEVLQRRHAVLRAHILQVDGRFYQAVTRNVSEFETFTSTKDYLDDVRGRPMPLGSRALLLGYGNSESVTIFILTLGHVVMDE</sequence>
<feature type="transmembrane region" description="Helical" evidence="1">
    <location>
        <begin position="140"/>
        <end position="163"/>
    </location>
</feature>
<evidence type="ECO:0000313" key="2">
    <source>
        <dbReference type="EMBL" id="UJO22645.1"/>
    </source>
</evidence>
<keyword evidence="1" id="KW-0812">Transmembrane</keyword>
<keyword evidence="3" id="KW-1185">Reference proteome</keyword>
<dbReference type="GeneID" id="71992063"/>
<evidence type="ECO:0000256" key="1">
    <source>
        <dbReference type="SAM" id="Phobius"/>
    </source>
</evidence>
<protein>
    <recommendedName>
        <fullName evidence="4">Condensation domain-containing protein</fullName>
    </recommendedName>
</protein>
<evidence type="ECO:0000313" key="3">
    <source>
        <dbReference type="Proteomes" id="UP000756132"/>
    </source>
</evidence>
<dbReference type="SUPFAM" id="SSF52777">
    <property type="entry name" value="CoA-dependent acyltransferases"/>
    <property type="match status" value="1"/>
</dbReference>
<name>A0A9Q8UU90_PASFU</name>
<evidence type="ECO:0008006" key="4">
    <source>
        <dbReference type="Google" id="ProtNLM"/>
    </source>
</evidence>
<accession>A0A9Q8UU90</accession>
<keyword evidence="1" id="KW-1133">Transmembrane helix</keyword>
<dbReference type="Gene3D" id="3.30.559.10">
    <property type="entry name" value="Chloramphenicol acetyltransferase-like domain"/>
    <property type="match status" value="1"/>
</dbReference>
<dbReference type="Proteomes" id="UP000756132">
    <property type="component" value="Chromosome 10"/>
</dbReference>
<dbReference type="KEGG" id="ffu:CLAFUR5_12185"/>